<evidence type="ECO:0000256" key="10">
    <source>
        <dbReference type="ARBA" id="ARBA00023136"/>
    </source>
</evidence>
<evidence type="ECO:0000256" key="6">
    <source>
        <dbReference type="ARBA" id="ARBA00022692"/>
    </source>
</evidence>
<dbReference type="SUPFAM" id="SSF55874">
    <property type="entry name" value="ATPase domain of HSP90 chaperone/DNA topoisomerase II/histidine kinase"/>
    <property type="match status" value="1"/>
</dbReference>
<name>A0A844C2U1_9LACT</name>
<dbReference type="PANTHER" id="PTHR45453:SF2">
    <property type="entry name" value="HISTIDINE KINASE"/>
    <property type="match status" value="1"/>
</dbReference>
<dbReference type="GO" id="GO:0016036">
    <property type="term" value="P:cellular response to phosphate starvation"/>
    <property type="evidence" value="ECO:0007669"/>
    <property type="project" value="TreeGrafter"/>
</dbReference>
<feature type="domain" description="Histidine kinase" evidence="12">
    <location>
        <begin position="132"/>
        <end position="336"/>
    </location>
</feature>
<sequence length="341" mass="39308">MEWESISNKHKISALIYFAKYPLIFWALTSAIFTILLLFLDFPLIASSYAIGLSGLVLGVWLIKQWYLLKRKYLALRQLDESSILTIRKQVDDKDLIMQTYITQYEVLLKKHALERQEFQQHLEEQKDYFTLWLHQIKTPISSISLILQQEATIEHSSQKIKHELIYLNDYTHMGLNYLKLADTGHELDLTSVEVDPLIRNILKNYASLFIYNHIQINYSPLNLTVLSDAKWLQVLLEQILSNALKYTPAGGEITIAVEDATKILIKDTGIGIHPNDLPKIFEKGYSGLNGRMQDKSTGLGLFLARKICQRLNYSLLIESEVGKGTLVYLETRRDAIELFD</sequence>
<proteinExistence type="predicted"/>
<dbReference type="GO" id="GO:0004721">
    <property type="term" value="F:phosphoprotein phosphatase activity"/>
    <property type="evidence" value="ECO:0007669"/>
    <property type="project" value="TreeGrafter"/>
</dbReference>
<dbReference type="RefSeq" id="WP_153833583.1">
    <property type="nucleotide sequence ID" value="NZ_WJQT01000037.1"/>
</dbReference>
<feature type="transmembrane region" description="Helical" evidence="11">
    <location>
        <begin position="46"/>
        <end position="63"/>
    </location>
</feature>
<comment type="subcellular location">
    <subcellularLocation>
        <location evidence="2">Cell membrane</location>
        <topology evidence="2">Multi-pass membrane protein</topology>
    </subcellularLocation>
</comment>
<evidence type="ECO:0000256" key="9">
    <source>
        <dbReference type="ARBA" id="ARBA00023012"/>
    </source>
</evidence>
<evidence type="ECO:0000259" key="12">
    <source>
        <dbReference type="PROSITE" id="PS50109"/>
    </source>
</evidence>
<comment type="caution">
    <text evidence="13">The sequence shown here is derived from an EMBL/GenBank/DDBJ whole genome shotgun (WGS) entry which is preliminary data.</text>
</comment>
<evidence type="ECO:0000313" key="13">
    <source>
        <dbReference type="EMBL" id="MRJ48539.1"/>
    </source>
</evidence>
<evidence type="ECO:0000313" key="14">
    <source>
        <dbReference type="Proteomes" id="UP000440066"/>
    </source>
</evidence>
<evidence type="ECO:0000256" key="8">
    <source>
        <dbReference type="ARBA" id="ARBA00022989"/>
    </source>
</evidence>
<dbReference type="Pfam" id="PF02518">
    <property type="entry name" value="HATPase_c"/>
    <property type="match status" value="1"/>
</dbReference>
<reference evidence="13 14" key="1">
    <citation type="submission" date="2019-11" db="EMBL/GenBank/DDBJ databases">
        <title>Characterisation of Fundicoccus ignavus gen. nov. sp. nov., a novel genus of the family Aerococcaceae from bulk tank milk.</title>
        <authorList>
            <person name="Siebert A."/>
            <person name="Huptas C."/>
            <person name="Wenning M."/>
            <person name="Scherer S."/>
            <person name="Doll E.V."/>
        </authorList>
    </citation>
    <scope>NUCLEOTIDE SEQUENCE [LARGE SCALE GENOMIC DNA]</scope>
    <source>
        <strain evidence="13 14">DSM 109652</strain>
    </source>
</reference>
<keyword evidence="6 11" id="KW-0812">Transmembrane</keyword>
<dbReference type="Proteomes" id="UP000440066">
    <property type="component" value="Unassembled WGS sequence"/>
</dbReference>
<evidence type="ECO:0000256" key="7">
    <source>
        <dbReference type="ARBA" id="ARBA00022777"/>
    </source>
</evidence>
<keyword evidence="5" id="KW-0808">Transferase</keyword>
<feature type="transmembrane region" description="Helical" evidence="11">
    <location>
        <begin position="21"/>
        <end position="40"/>
    </location>
</feature>
<dbReference type="SMART" id="SM00387">
    <property type="entry name" value="HATPase_c"/>
    <property type="match status" value="1"/>
</dbReference>
<organism evidence="13 14">
    <name type="scientific">Fundicoccus ignavus</name>
    <dbReference type="NCBI Taxonomy" id="2664442"/>
    <lineage>
        <taxon>Bacteria</taxon>
        <taxon>Bacillati</taxon>
        <taxon>Bacillota</taxon>
        <taxon>Bacilli</taxon>
        <taxon>Lactobacillales</taxon>
        <taxon>Aerococcaceae</taxon>
        <taxon>Fundicoccus</taxon>
    </lineage>
</organism>
<dbReference type="InterPro" id="IPR005467">
    <property type="entry name" value="His_kinase_dom"/>
</dbReference>
<dbReference type="Gene3D" id="3.30.565.10">
    <property type="entry name" value="Histidine kinase-like ATPase, C-terminal domain"/>
    <property type="match status" value="1"/>
</dbReference>
<keyword evidence="8 11" id="KW-1133">Transmembrane helix</keyword>
<dbReference type="InterPro" id="IPR036890">
    <property type="entry name" value="HATPase_C_sf"/>
</dbReference>
<evidence type="ECO:0000256" key="11">
    <source>
        <dbReference type="SAM" id="Phobius"/>
    </source>
</evidence>
<accession>A0A844C2U1</accession>
<keyword evidence="9" id="KW-0902">Two-component regulatory system</keyword>
<dbReference type="PROSITE" id="PS50109">
    <property type="entry name" value="HIS_KIN"/>
    <property type="match status" value="1"/>
</dbReference>
<dbReference type="AlphaFoldDB" id="A0A844C2U1"/>
<gene>
    <name evidence="13" type="ORF">GF867_13390</name>
</gene>
<keyword evidence="10 11" id="KW-0472">Membrane</keyword>
<evidence type="ECO:0000256" key="4">
    <source>
        <dbReference type="ARBA" id="ARBA00022475"/>
    </source>
</evidence>
<dbReference type="EMBL" id="WJQT01000037">
    <property type="protein sequence ID" value="MRJ48539.1"/>
    <property type="molecule type" value="Genomic_DNA"/>
</dbReference>
<comment type="catalytic activity">
    <reaction evidence="1">
        <text>ATP + protein L-histidine = ADP + protein N-phospho-L-histidine.</text>
        <dbReference type="EC" id="2.7.13.3"/>
    </reaction>
</comment>
<evidence type="ECO:0000256" key="1">
    <source>
        <dbReference type="ARBA" id="ARBA00000085"/>
    </source>
</evidence>
<protein>
    <recommendedName>
        <fullName evidence="3">histidine kinase</fullName>
        <ecNumber evidence="3">2.7.13.3</ecNumber>
    </recommendedName>
</protein>
<keyword evidence="4" id="KW-1003">Cell membrane</keyword>
<dbReference type="PANTHER" id="PTHR45453">
    <property type="entry name" value="PHOSPHATE REGULON SENSOR PROTEIN PHOR"/>
    <property type="match status" value="1"/>
</dbReference>
<dbReference type="GO" id="GO:0005886">
    <property type="term" value="C:plasma membrane"/>
    <property type="evidence" value="ECO:0007669"/>
    <property type="project" value="UniProtKB-SubCell"/>
</dbReference>
<dbReference type="InterPro" id="IPR050351">
    <property type="entry name" value="BphY/WalK/GraS-like"/>
</dbReference>
<dbReference type="EC" id="2.7.13.3" evidence="3"/>
<evidence type="ECO:0000256" key="3">
    <source>
        <dbReference type="ARBA" id="ARBA00012438"/>
    </source>
</evidence>
<evidence type="ECO:0000256" key="2">
    <source>
        <dbReference type="ARBA" id="ARBA00004651"/>
    </source>
</evidence>
<evidence type="ECO:0000256" key="5">
    <source>
        <dbReference type="ARBA" id="ARBA00022679"/>
    </source>
</evidence>
<keyword evidence="7 13" id="KW-0418">Kinase</keyword>
<dbReference type="GO" id="GO:0000155">
    <property type="term" value="F:phosphorelay sensor kinase activity"/>
    <property type="evidence" value="ECO:0007669"/>
    <property type="project" value="TreeGrafter"/>
</dbReference>
<dbReference type="InterPro" id="IPR003594">
    <property type="entry name" value="HATPase_dom"/>
</dbReference>